<feature type="compositionally biased region" description="Basic residues" evidence="1">
    <location>
        <begin position="145"/>
        <end position="158"/>
    </location>
</feature>
<feature type="non-terminal residue" evidence="2">
    <location>
        <position position="171"/>
    </location>
</feature>
<evidence type="ECO:0000313" key="2">
    <source>
        <dbReference type="EMBL" id="CAA9304030.1"/>
    </source>
</evidence>
<feature type="compositionally biased region" description="Basic and acidic residues" evidence="1">
    <location>
        <begin position="1"/>
        <end position="12"/>
    </location>
</feature>
<feature type="compositionally biased region" description="Basic and acidic residues" evidence="1">
    <location>
        <begin position="45"/>
        <end position="54"/>
    </location>
</feature>
<gene>
    <name evidence="2" type="ORF">AVDCRST_MAG11-1041</name>
</gene>
<name>A0A6J4KF33_9BACT</name>
<accession>A0A6J4KF33</accession>
<reference evidence="2" key="1">
    <citation type="submission" date="2020-02" db="EMBL/GenBank/DDBJ databases">
        <authorList>
            <person name="Meier V. D."/>
        </authorList>
    </citation>
    <scope>NUCLEOTIDE SEQUENCE</scope>
    <source>
        <strain evidence="2">AVDCRST_MAG11</strain>
    </source>
</reference>
<evidence type="ECO:0000256" key="1">
    <source>
        <dbReference type="SAM" id="MobiDB-lite"/>
    </source>
</evidence>
<feature type="region of interest" description="Disordered" evidence="1">
    <location>
        <begin position="1"/>
        <end position="158"/>
    </location>
</feature>
<feature type="compositionally biased region" description="Basic residues" evidence="1">
    <location>
        <begin position="30"/>
        <end position="44"/>
    </location>
</feature>
<feature type="non-terminal residue" evidence="2">
    <location>
        <position position="1"/>
    </location>
</feature>
<sequence>GRGGREPSDRRLPPALARRRPRGVAPEHAPHRRGDRLGGVRRLRRADGRVDVLARAHPAPAVGPPHGRDRRAVGEARLAPAAGARERPATLPDAERLLPRGGPGPPRHRARPAQSPGAVGVLPELPALPRVHRAASPRPPPGRGTARRAARGARHARGVRLELLAQARLAV</sequence>
<protein>
    <submittedName>
        <fullName evidence="2">Uncharacterized protein</fullName>
    </submittedName>
</protein>
<proteinExistence type="predicted"/>
<dbReference type="EMBL" id="CADCTU010000234">
    <property type="protein sequence ID" value="CAA9304030.1"/>
    <property type="molecule type" value="Genomic_DNA"/>
</dbReference>
<organism evidence="2">
    <name type="scientific">uncultured Gemmatimonadaceae bacterium</name>
    <dbReference type="NCBI Taxonomy" id="246130"/>
    <lineage>
        <taxon>Bacteria</taxon>
        <taxon>Pseudomonadati</taxon>
        <taxon>Gemmatimonadota</taxon>
        <taxon>Gemmatimonadia</taxon>
        <taxon>Gemmatimonadales</taxon>
        <taxon>Gemmatimonadaceae</taxon>
        <taxon>environmental samples</taxon>
    </lineage>
</organism>
<feature type="compositionally biased region" description="Basic and acidic residues" evidence="1">
    <location>
        <begin position="84"/>
        <end position="98"/>
    </location>
</feature>
<dbReference type="AlphaFoldDB" id="A0A6J4KF33"/>